<protein>
    <recommendedName>
        <fullName evidence="5">Class E vacuolar protein-sorting machinery protein HSE1</fullName>
    </recommendedName>
    <alternativeName>
        <fullName evidence="6">Class E vacuolar protein-sorting machinery protein hse1</fullName>
    </alternativeName>
</protein>
<evidence type="ECO:0000256" key="13">
    <source>
        <dbReference type="PROSITE-ProRule" id="PRU00192"/>
    </source>
</evidence>
<keyword evidence="20" id="KW-0131">Cell cycle</keyword>
<dbReference type="Gene3D" id="1.10.10.10">
    <property type="entry name" value="Winged helix-like DNA-binding domain superfamily/Winged helix DNA-binding domain"/>
    <property type="match status" value="1"/>
</dbReference>
<evidence type="ECO:0000256" key="7">
    <source>
        <dbReference type="ARBA" id="ARBA00022443"/>
    </source>
</evidence>
<dbReference type="SMART" id="SM00240">
    <property type="entry name" value="FHA"/>
    <property type="match status" value="1"/>
</dbReference>
<dbReference type="PROSITE" id="PS00720">
    <property type="entry name" value="RASGEF"/>
    <property type="match status" value="1"/>
</dbReference>
<dbReference type="GO" id="GO:0006357">
    <property type="term" value="P:regulation of transcription by RNA polymerase II"/>
    <property type="evidence" value="ECO:0007669"/>
    <property type="project" value="UniProtKB-ARBA"/>
</dbReference>
<dbReference type="SMART" id="SM00229">
    <property type="entry name" value="RasGEFN"/>
    <property type="match status" value="1"/>
</dbReference>
<dbReference type="GO" id="GO:0051301">
    <property type="term" value="P:cell division"/>
    <property type="evidence" value="ECO:0007669"/>
    <property type="project" value="UniProtKB-KW"/>
</dbReference>
<dbReference type="PROSITE" id="PS50039">
    <property type="entry name" value="FORK_HEAD_3"/>
    <property type="match status" value="1"/>
</dbReference>
<feature type="compositionally biased region" description="Basic and acidic residues" evidence="14">
    <location>
        <begin position="629"/>
        <end position="640"/>
    </location>
</feature>
<feature type="region of interest" description="Disordered" evidence="14">
    <location>
        <begin position="90"/>
        <end position="121"/>
    </location>
</feature>
<dbReference type="InterPro" id="IPR036964">
    <property type="entry name" value="RASGEF_cat_dom_sf"/>
</dbReference>
<feature type="region of interest" description="Disordered" evidence="14">
    <location>
        <begin position="1577"/>
        <end position="1619"/>
    </location>
</feature>
<feature type="compositionally biased region" description="Basic and acidic residues" evidence="14">
    <location>
        <begin position="1402"/>
        <end position="1411"/>
    </location>
</feature>
<feature type="DNA-binding region" description="Fork-head" evidence="11">
    <location>
        <begin position="1640"/>
        <end position="1728"/>
    </location>
</feature>
<dbReference type="InterPro" id="IPR001452">
    <property type="entry name" value="SH3_domain"/>
</dbReference>
<evidence type="ECO:0000256" key="12">
    <source>
        <dbReference type="PROSITE-ProRule" id="PRU00168"/>
    </source>
</evidence>
<evidence type="ECO:0000256" key="10">
    <source>
        <dbReference type="ARBA" id="ARBA00023125"/>
    </source>
</evidence>
<dbReference type="InterPro" id="IPR036390">
    <property type="entry name" value="WH_DNA-bd_sf"/>
</dbReference>
<dbReference type="GO" id="GO:0043565">
    <property type="term" value="F:sequence-specific DNA binding"/>
    <property type="evidence" value="ECO:0007669"/>
    <property type="project" value="InterPro"/>
</dbReference>
<dbReference type="GO" id="GO:0005634">
    <property type="term" value="C:nucleus"/>
    <property type="evidence" value="ECO:0007669"/>
    <property type="project" value="UniProtKB-SubCell"/>
</dbReference>
<dbReference type="InterPro" id="IPR036388">
    <property type="entry name" value="WH-like_DNA-bd_sf"/>
</dbReference>
<dbReference type="Pfam" id="PF25006">
    <property type="entry name" value="DUF7783"/>
    <property type="match status" value="1"/>
</dbReference>
<dbReference type="PROSITE" id="PS50009">
    <property type="entry name" value="RASGEF_CAT"/>
    <property type="match status" value="1"/>
</dbReference>
<dbReference type="InterPro" id="IPR008984">
    <property type="entry name" value="SMAD_FHA_dom_sf"/>
</dbReference>
<comment type="similarity">
    <text evidence="3">Belongs to the STAM family.</text>
</comment>
<dbReference type="Proteomes" id="UP000076580">
    <property type="component" value="Chromosome 03"/>
</dbReference>
<dbReference type="PROSITE" id="PS50212">
    <property type="entry name" value="RASGEF_NTER"/>
    <property type="match status" value="1"/>
</dbReference>
<dbReference type="InterPro" id="IPR000253">
    <property type="entry name" value="FHA_dom"/>
</dbReference>
<accession>A0A151GBU4</accession>
<dbReference type="InParanoid" id="A0A151GBU4"/>
<dbReference type="CDD" id="cd00155">
    <property type="entry name" value="RasGEF"/>
    <property type="match status" value="1"/>
</dbReference>
<keyword evidence="21" id="KW-1185">Reference proteome</keyword>
<evidence type="ECO:0000256" key="9">
    <source>
        <dbReference type="ARBA" id="ARBA00022753"/>
    </source>
</evidence>
<dbReference type="Pfam" id="PF00617">
    <property type="entry name" value="RasGEF"/>
    <property type="match status" value="1"/>
</dbReference>
<dbReference type="InterPro" id="IPR057827">
    <property type="entry name" value="WW_fungi"/>
</dbReference>
<dbReference type="Pfam" id="PF00618">
    <property type="entry name" value="RasGEF_N"/>
    <property type="match status" value="1"/>
</dbReference>
<dbReference type="PROSITE" id="PS00657">
    <property type="entry name" value="FORK_HEAD_1"/>
    <property type="match status" value="1"/>
</dbReference>
<feature type="compositionally biased region" description="Basic and acidic residues" evidence="14">
    <location>
        <begin position="1355"/>
        <end position="1364"/>
    </location>
</feature>
<dbReference type="SMART" id="SM00147">
    <property type="entry name" value="RasGEF"/>
    <property type="match status" value="1"/>
</dbReference>
<dbReference type="InterPro" id="IPR001895">
    <property type="entry name" value="RASGEF_cat_dom"/>
</dbReference>
<dbReference type="PRINTS" id="PR00053">
    <property type="entry name" value="FORKHEAD"/>
</dbReference>
<dbReference type="CDD" id="cd00059">
    <property type="entry name" value="FH_FOX"/>
    <property type="match status" value="1"/>
</dbReference>
<evidence type="ECO:0000256" key="1">
    <source>
        <dbReference type="ARBA" id="ARBA00002654"/>
    </source>
</evidence>
<feature type="compositionally biased region" description="Basic and acidic residues" evidence="14">
    <location>
        <begin position="651"/>
        <end position="661"/>
    </location>
</feature>
<dbReference type="SMART" id="SM00339">
    <property type="entry name" value="FH"/>
    <property type="match status" value="1"/>
</dbReference>
<dbReference type="Pfam" id="PF23518">
    <property type="entry name" value="WW_2"/>
    <property type="match status" value="1"/>
</dbReference>
<feature type="compositionally biased region" description="Polar residues" evidence="14">
    <location>
        <begin position="1864"/>
        <end position="1878"/>
    </location>
</feature>
<feature type="domain" description="FHA" evidence="16">
    <location>
        <begin position="1465"/>
        <end position="1528"/>
    </location>
</feature>
<dbReference type="SUPFAM" id="SSF46785">
    <property type="entry name" value="Winged helix' DNA-binding domain"/>
    <property type="match status" value="1"/>
</dbReference>
<dbReference type="Pfam" id="PF00498">
    <property type="entry name" value="FHA"/>
    <property type="match status" value="1"/>
</dbReference>
<dbReference type="InterPro" id="IPR018122">
    <property type="entry name" value="TF_fork_head_CS_1"/>
</dbReference>
<dbReference type="Pfam" id="PF25008">
    <property type="entry name" value="DUF7784"/>
    <property type="match status" value="1"/>
</dbReference>
<comment type="function">
    <text evidence="1">Component of the ESCRT-0 complex which is the sorting receptor for ubiquitinated cargo proteins at the multivesicular body (MVB).</text>
</comment>
<dbReference type="Pfam" id="PF00250">
    <property type="entry name" value="Forkhead"/>
    <property type="match status" value="1"/>
</dbReference>
<feature type="compositionally biased region" description="Pro residues" evidence="14">
    <location>
        <begin position="1250"/>
        <end position="1272"/>
    </location>
</feature>
<dbReference type="Gene3D" id="1.10.840.10">
    <property type="entry name" value="Ras guanine-nucleotide exchange factors catalytic domain"/>
    <property type="match status" value="1"/>
</dbReference>
<dbReference type="Gene3D" id="2.60.200.20">
    <property type="match status" value="1"/>
</dbReference>
<dbReference type="STRING" id="98403.A0A151GBU4"/>
<feature type="domain" description="N-terminal Ras-GEF" evidence="19">
    <location>
        <begin position="735"/>
        <end position="868"/>
    </location>
</feature>
<dbReference type="PANTHER" id="PTHR23113:SF368">
    <property type="entry name" value="CELL DIVISION CONTROL PROTEIN 25"/>
    <property type="match status" value="1"/>
</dbReference>
<dbReference type="Pfam" id="PF00018">
    <property type="entry name" value="SH3_1"/>
    <property type="match status" value="1"/>
</dbReference>
<evidence type="ECO:0000256" key="3">
    <source>
        <dbReference type="ARBA" id="ARBA00009666"/>
    </source>
</evidence>
<dbReference type="PROSITE" id="PS50002">
    <property type="entry name" value="SH3"/>
    <property type="match status" value="1"/>
</dbReference>
<comment type="subunit">
    <text evidence="4">Component of the ESCRT-0 complex composed of HSE1 and VPS27.</text>
</comment>
<name>A0A151GBU4_DRECN</name>
<evidence type="ECO:0000313" key="20">
    <source>
        <dbReference type="EMBL" id="KYK54577.1"/>
    </source>
</evidence>
<dbReference type="Gene3D" id="2.30.30.40">
    <property type="entry name" value="SH3 Domains"/>
    <property type="match status" value="1"/>
</dbReference>
<dbReference type="GO" id="GO:0005886">
    <property type="term" value="C:plasma membrane"/>
    <property type="evidence" value="ECO:0007669"/>
    <property type="project" value="TreeGrafter"/>
</dbReference>
<dbReference type="InterPro" id="IPR001766">
    <property type="entry name" value="Fork_head_dom"/>
</dbReference>
<dbReference type="SMART" id="SM00326">
    <property type="entry name" value="SH3"/>
    <property type="match status" value="1"/>
</dbReference>
<feature type="compositionally biased region" description="Polar residues" evidence="14">
    <location>
        <begin position="227"/>
        <end position="237"/>
    </location>
</feature>
<organism evidence="20 21">
    <name type="scientific">Drechmeria coniospora</name>
    <name type="common">Nematophagous fungus</name>
    <name type="synonym">Meria coniospora</name>
    <dbReference type="NCBI Taxonomy" id="98403"/>
    <lineage>
        <taxon>Eukaryota</taxon>
        <taxon>Fungi</taxon>
        <taxon>Dikarya</taxon>
        <taxon>Ascomycota</taxon>
        <taxon>Pezizomycotina</taxon>
        <taxon>Sordariomycetes</taxon>
        <taxon>Hypocreomycetidae</taxon>
        <taxon>Hypocreales</taxon>
        <taxon>Ophiocordycipitaceae</taxon>
        <taxon>Drechmeria</taxon>
    </lineage>
</organism>
<evidence type="ECO:0000256" key="6">
    <source>
        <dbReference type="ARBA" id="ARBA00018978"/>
    </source>
</evidence>
<feature type="domain" description="Ras-GEF" evidence="17">
    <location>
        <begin position="904"/>
        <end position="1141"/>
    </location>
</feature>
<dbReference type="PROSITE" id="PS00658">
    <property type="entry name" value="FORK_HEAD_2"/>
    <property type="match status" value="1"/>
</dbReference>
<proteinExistence type="inferred from homology"/>
<dbReference type="InterPro" id="IPR008937">
    <property type="entry name" value="Ras-like_GEF"/>
</dbReference>
<feature type="domain" description="Fork-head" evidence="18">
    <location>
        <begin position="1640"/>
        <end position="1728"/>
    </location>
</feature>
<feature type="compositionally biased region" description="Polar residues" evidence="14">
    <location>
        <begin position="1821"/>
        <end position="1849"/>
    </location>
</feature>
<evidence type="ECO:0000259" key="16">
    <source>
        <dbReference type="PROSITE" id="PS50006"/>
    </source>
</evidence>
<dbReference type="EMBL" id="LAYC01000003">
    <property type="protein sequence ID" value="KYK54577.1"/>
    <property type="molecule type" value="Genomic_DNA"/>
</dbReference>
<keyword evidence="20" id="KW-0132">Cell division</keyword>
<keyword evidence="11" id="KW-0539">Nucleus</keyword>
<dbReference type="Gene3D" id="1.20.870.10">
    <property type="entry name" value="Son of sevenless (SoS) protein Chain: S domain 1"/>
    <property type="match status" value="1"/>
</dbReference>
<feature type="region of interest" description="Disordered" evidence="14">
    <location>
        <begin position="1732"/>
        <end position="1957"/>
    </location>
</feature>
<dbReference type="PRINTS" id="PR00452">
    <property type="entry name" value="SH3DOMAIN"/>
</dbReference>
<evidence type="ECO:0000256" key="14">
    <source>
        <dbReference type="SAM" id="MobiDB-lite"/>
    </source>
</evidence>
<evidence type="ECO:0000256" key="5">
    <source>
        <dbReference type="ARBA" id="ARBA00017923"/>
    </source>
</evidence>
<feature type="region of interest" description="Disordered" evidence="14">
    <location>
        <begin position="621"/>
        <end position="686"/>
    </location>
</feature>
<dbReference type="InterPro" id="IPR030456">
    <property type="entry name" value="TF_fork_head_CS_2"/>
</dbReference>
<evidence type="ECO:0000256" key="11">
    <source>
        <dbReference type="PROSITE-ProRule" id="PRU00089"/>
    </source>
</evidence>
<dbReference type="SUPFAM" id="SSF48366">
    <property type="entry name" value="Ras GEF"/>
    <property type="match status" value="1"/>
</dbReference>
<dbReference type="FunFam" id="2.30.30.40:FF:000072">
    <property type="entry name" value="Unconventional Myosin IB"/>
    <property type="match status" value="1"/>
</dbReference>
<keyword evidence="10 11" id="KW-0238">DNA-binding</keyword>
<dbReference type="CDD" id="cd11883">
    <property type="entry name" value="SH3_Sdc25"/>
    <property type="match status" value="1"/>
</dbReference>
<dbReference type="SUPFAM" id="SSF50044">
    <property type="entry name" value="SH3-domain"/>
    <property type="match status" value="1"/>
</dbReference>
<evidence type="ECO:0000259" key="18">
    <source>
        <dbReference type="PROSITE" id="PS50039"/>
    </source>
</evidence>
<dbReference type="InterPro" id="IPR036028">
    <property type="entry name" value="SH3-like_dom_sf"/>
</dbReference>
<dbReference type="GO" id="GO:0005085">
    <property type="term" value="F:guanyl-nucleotide exchange factor activity"/>
    <property type="evidence" value="ECO:0007669"/>
    <property type="project" value="UniProtKB-KW"/>
</dbReference>
<dbReference type="RefSeq" id="XP_040653929.1">
    <property type="nucleotide sequence ID" value="XM_040803825.1"/>
</dbReference>
<comment type="subcellular location">
    <subcellularLocation>
        <location evidence="2">Endosome membrane</location>
        <topology evidence="2">Peripheral membrane protein</topology>
        <orientation evidence="2">Cytoplasmic side</orientation>
    </subcellularLocation>
    <subcellularLocation>
        <location evidence="11">Nucleus</location>
    </subcellularLocation>
</comment>
<dbReference type="GO" id="GO:0003700">
    <property type="term" value="F:DNA-binding transcription factor activity"/>
    <property type="evidence" value="ECO:0007669"/>
    <property type="project" value="InterPro"/>
</dbReference>
<feature type="region of interest" description="Disordered" evidence="14">
    <location>
        <begin position="1336"/>
        <end position="1415"/>
    </location>
</feature>
<evidence type="ECO:0000313" key="21">
    <source>
        <dbReference type="Proteomes" id="UP000076580"/>
    </source>
</evidence>
<dbReference type="InterPro" id="IPR056686">
    <property type="entry name" value="DUF7784"/>
</dbReference>
<dbReference type="PROSITE" id="PS50006">
    <property type="entry name" value="FHA_DOMAIN"/>
    <property type="match status" value="1"/>
</dbReference>
<evidence type="ECO:0000256" key="8">
    <source>
        <dbReference type="ARBA" id="ARBA00022658"/>
    </source>
</evidence>
<feature type="region of interest" description="Disordered" evidence="14">
    <location>
        <begin position="1244"/>
        <end position="1321"/>
    </location>
</feature>
<dbReference type="CDD" id="cd22701">
    <property type="entry name" value="FHA_FKH1-like"/>
    <property type="match status" value="1"/>
</dbReference>
<evidence type="ECO:0000259" key="15">
    <source>
        <dbReference type="PROSITE" id="PS50002"/>
    </source>
</evidence>
<dbReference type="SUPFAM" id="SSF49879">
    <property type="entry name" value="SMAD/FHA domain"/>
    <property type="match status" value="1"/>
</dbReference>
<feature type="region of interest" description="Disordered" evidence="14">
    <location>
        <begin position="149"/>
        <end position="186"/>
    </location>
</feature>
<feature type="compositionally biased region" description="Polar residues" evidence="14">
    <location>
        <begin position="1779"/>
        <end position="1791"/>
    </location>
</feature>
<feature type="compositionally biased region" description="Basic and acidic residues" evidence="14">
    <location>
        <begin position="164"/>
        <end position="179"/>
    </location>
</feature>
<dbReference type="InterPro" id="IPR019804">
    <property type="entry name" value="Ras_G-nucl-exch_fac_CS"/>
</dbReference>
<evidence type="ECO:0000259" key="17">
    <source>
        <dbReference type="PROSITE" id="PS50009"/>
    </source>
</evidence>
<evidence type="ECO:0000259" key="19">
    <source>
        <dbReference type="PROSITE" id="PS50212"/>
    </source>
</evidence>
<keyword evidence="8 12" id="KW-0344">Guanine-nucleotide releasing factor</keyword>
<keyword evidence="7 13" id="KW-0728">SH3 domain</keyword>
<dbReference type="PANTHER" id="PTHR23113">
    <property type="entry name" value="GUANINE NUCLEOTIDE EXCHANGE FACTOR"/>
    <property type="match status" value="1"/>
</dbReference>
<dbReference type="GeneID" id="63719180"/>
<keyword evidence="9" id="KW-0967">Endosome</keyword>
<evidence type="ECO:0000256" key="4">
    <source>
        <dbReference type="ARBA" id="ARBA00011446"/>
    </source>
</evidence>
<dbReference type="InterPro" id="IPR056685">
    <property type="entry name" value="DUF7783"/>
</dbReference>
<comment type="caution">
    <text evidence="20">The sequence shown here is derived from an EMBL/GenBank/DDBJ whole genome shotgun (WGS) entry which is preliminary data.</text>
</comment>
<feature type="region of interest" description="Disordered" evidence="14">
    <location>
        <begin position="225"/>
        <end position="250"/>
    </location>
</feature>
<reference evidence="20 21" key="1">
    <citation type="journal article" date="2016" name="Sci. Rep.">
        <title>Insights into Adaptations to a Near-Obligate Nematode Endoparasitic Lifestyle from the Finished Genome of Drechmeria coniospora.</title>
        <authorList>
            <person name="Zhang L."/>
            <person name="Zhou Z."/>
            <person name="Guo Q."/>
            <person name="Fokkens L."/>
            <person name="Miskei M."/>
            <person name="Pocsi I."/>
            <person name="Zhang W."/>
            <person name="Chen M."/>
            <person name="Wang L."/>
            <person name="Sun Y."/>
            <person name="Donzelli B.G."/>
            <person name="Gibson D.M."/>
            <person name="Nelson D.R."/>
            <person name="Luo J.G."/>
            <person name="Rep M."/>
            <person name="Liu H."/>
            <person name="Yang S."/>
            <person name="Wang J."/>
            <person name="Krasnoff S.B."/>
            <person name="Xu Y."/>
            <person name="Molnar I."/>
            <person name="Lin M."/>
        </authorList>
    </citation>
    <scope>NUCLEOTIDE SEQUENCE [LARGE SCALE GENOMIC DNA]</scope>
    <source>
        <strain evidence="20 21">ARSEF 6962</strain>
    </source>
</reference>
<gene>
    <name evidence="20" type="ORF">DCS_06537</name>
</gene>
<feature type="compositionally biased region" description="Polar residues" evidence="14">
    <location>
        <begin position="1741"/>
        <end position="1751"/>
    </location>
</feature>
<dbReference type="GO" id="GO:0007265">
    <property type="term" value="P:Ras protein signal transduction"/>
    <property type="evidence" value="ECO:0007669"/>
    <property type="project" value="TreeGrafter"/>
</dbReference>
<sequence>MDGGVDAAPPGTMYVRALYDYEADDRTSLSFHEGDVIQVITQLESGWWDGVINGVRGWFPSNYCQVIAVDDPPDQVPGGRVDQVDAAAEESNAYGNSVDPEAESEADAASSLPLEGADPADKSRADFWIPQATADGRLFYYNMMTGDRSMELPLEPPQSPSETGPRDRTNPMIPDKTRPPPEMMARGLTQDEDDVSTTSASEAEAESLLLTSKYTSQGRTSFAGVLSPSTSMDSMNGASPGRRKRMTTSNGMANSDQAMNMALATSFISTTYNLPTSTAVPRSFFDDGSTPPLSWSLLVSNMKLAINRYREAITNNSRAEYVARAEDISDHLRLLLAAGSGTTDNHSGQPSIISTNKALYPHFRDMMSKFSKLVISSHIAAADWPNAESVQKCLQEADGVLLGVFSYVEVARQQRGEDIPRLFPGFVIGSNSGGSWQNNGLGPRDPIASNFLDDDDGALEPTAILDGKLLERLDEQKRILVSSIRELDRSLVTPEKILTPYRHEVIGNNVCSAGGKVVDTFKPWMAMIESIELASLGNSFQTPQLADFSINKQCLYDNISDLLLGCQAVAGPLADEWNEVQGEALEARLEYVRQCARALETNSSHTGFSLQLLSDQVQTNIQQRWRRRPQADPRTREEQMPRPPQRGETMPYERTHQRSESRSAAANRPSLMTSQSFGDGDPASGNFRKGDFSKVKKIFGEDPSSLPAAQAGGDDTPDYLMLDHDNDVLFDTKTSPPTLRGGSLLALVEQLTRHDKLDSSFNNTFLLTYKSFTSARELFELLVQRFAMQPPEGLAQGDFEAWRDRKQKLVRFRVVNILKSWFDNFWIEEYNDESKRLIRDVYTFARETVKSTETPGSGPLMAILDQRLSGKEAGARRMIQTLNQSTPTPIVPKNMKKLKFLDIDVTEFARQLTVIESRLYGKIKAEECLDKTWQKKVAEGDPDPAPNVKALILHSNQMTNWVAEMILAQMDVKKRVVVIKHFIAVADKCRGLNNFSTLTSIISALGTAPIARLKRTWDQVPQRSQAVLETMRRLMASTKNFGEYREALHAANPPCIPFFGVYLTDLTFIEDGIPSIIKKTDLINFAKRAKTAEVIRDIQQYQNVGYSLQPVQELQDYIQNNMQAAGDVHEMYDKSLQIEPREREDEKIVRLNARSTELTSDSMRRAGEAFDDTVVMTCGRVAKPWSNEFRVNASAQSVRSGVPTLSQSGAGEEQHGWMDEHRDWRRRLRASDWWSNLYAAALDSTRRPPSFSPSPSLPGLPRPRPLPRPPTLAPSNPRALGTDETGTYEDRPSHLAAYISRTAERDRRAQRTGQRTDPIAVIATVRKGNKLALERIGPPLPPLAMPPSAKRAFGGRRDVRRAVDGNDVDDVEDSSPGRPVKRRKKAPSLDPAERSRLSPAHEATEPSRTDDDQVVTQVCQQLKAQPVQAAKDHANAIHEANGDGVKAYAKVAALDWTFYITKLSVNIGRAPELPNPDDQDDETAVHIDLGPSKMVSRDHASISFDPKEERWLLQVKGRNGAKVDGQQLKPFASHALSSGQVVEIGNVEMMFVLPSEISPLHIHSTFLQRCGLDADAQHQGAAAASSSRRRTETRRPGTPSSAQRRDATPTVKSPAAASTPAVMMGAGSVDLSHDDNQHIKPQYSYAQMITQAILNAPDGKLNLSGIYTFITNSYSYYRHQPPAGWQNSIRHNLSLSKSFDKVARSTDEPGKGMKWQIVSEAREDMIRNAYKIGRGGHRGSSAPSSPNQLNYIAQGPRDMASRETPSTRKRRCSPLASPPQRSSLRISQSTPERLPEPTATRAATLAADGSPLPRQRKPTVAQDSSFSAFNPQSPTLTSSYLQEDGTSFVTPAPPRIHPKLAPPSTAQRPSQHMPTSSPAPFWKYADIGSTPLRPSAQYELSPSKRARGLPPPSSSPPRASKSPPSSPSRPQKNGGSQERVKAEAEPEEQGFDLTKGFQSISSYHAPVGRGATVANALEGD</sequence>
<dbReference type="GO" id="GO:0010008">
    <property type="term" value="C:endosome membrane"/>
    <property type="evidence" value="ECO:0007669"/>
    <property type="project" value="UniProtKB-SubCell"/>
</dbReference>
<dbReference type="CDD" id="cd06224">
    <property type="entry name" value="REM"/>
    <property type="match status" value="1"/>
</dbReference>
<dbReference type="InterPro" id="IPR023578">
    <property type="entry name" value="Ras_GEF_dom_sf"/>
</dbReference>
<evidence type="ECO:0000256" key="2">
    <source>
        <dbReference type="ARBA" id="ARBA00004125"/>
    </source>
</evidence>
<dbReference type="InterPro" id="IPR000651">
    <property type="entry name" value="Ras-like_Gua-exchang_fac_N"/>
</dbReference>
<feature type="domain" description="SH3" evidence="15">
    <location>
        <begin position="10"/>
        <end position="69"/>
    </location>
</feature>